<sequence length="74" mass="8288">MTESTKEHSKWGELRYGYLWWLLGSGSYAALGDSGNAIYVNPKEQVVIAIAAHFMPGAKLITDLIDRYILPEVM</sequence>
<evidence type="ECO:0008006" key="2">
    <source>
        <dbReference type="Google" id="ProtNLM"/>
    </source>
</evidence>
<dbReference type="SUPFAM" id="SSF56601">
    <property type="entry name" value="beta-lactamase/transpeptidase-like"/>
    <property type="match status" value="1"/>
</dbReference>
<dbReference type="AlphaFoldDB" id="A0A645B2K2"/>
<dbReference type="EMBL" id="VSSQ01015508">
    <property type="protein sequence ID" value="MPM55934.1"/>
    <property type="molecule type" value="Genomic_DNA"/>
</dbReference>
<evidence type="ECO:0000313" key="1">
    <source>
        <dbReference type="EMBL" id="MPM55934.1"/>
    </source>
</evidence>
<name>A0A645B2K2_9ZZZZ</name>
<comment type="caution">
    <text evidence="1">The sequence shown here is derived from an EMBL/GenBank/DDBJ whole genome shotgun (WGS) entry which is preliminary data.</text>
</comment>
<accession>A0A645B2K2</accession>
<gene>
    <name evidence="1" type="ORF">SDC9_102732</name>
</gene>
<dbReference type="Gene3D" id="3.40.710.10">
    <property type="entry name" value="DD-peptidase/beta-lactamase superfamily"/>
    <property type="match status" value="1"/>
</dbReference>
<protein>
    <recommendedName>
        <fullName evidence="2">Beta-lactamase-related domain-containing protein</fullName>
    </recommendedName>
</protein>
<organism evidence="1">
    <name type="scientific">bioreactor metagenome</name>
    <dbReference type="NCBI Taxonomy" id="1076179"/>
    <lineage>
        <taxon>unclassified sequences</taxon>
        <taxon>metagenomes</taxon>
        <taxon>ecological metagenomes</taxon>
    </lineage>
</organism>
<reference evidence="1" key="1">
    <citation type="submission" date="2019-08" db="EMBL/GenBank/DDBJ databases">
        <authorList>
            <person name="Kucharzyk K."/>
            <person name="Murdoch R.W."/>
            <person name="Higgins S."/>
            <person name="Loffler F."/>
        </authorList>
    </citation>
    <scope>NUCLEOTIDE SEQUENCE</scope>
</reference>
<dbReference type="InterPro" id="IPR012338">
    <property type="entry name" value="Beta-lactam/transpept-like"/>
</dbReference>
<proteinExistence type="predicted"/>